<name>A0A1I7XB33_HETBA</name>
<keyword evidence="2" id="KW-1185">Reference proteome</keyword>
<dbReference type="AlphaFoldDB" id="A0A1I7XB33"/>
<dbReference type="WBParaSite" id="Hba_14820">
    <property type="protein sequence ID" value="Hba_14820"/>
    <property type="gene ID" value="Hba_14820"/>
</dbReference>
<reference evidence="3" key="1">
    <citation type="submission" date="2016-11" db="UniProtKB">
        <authorList>
            <consortium name="WormBaseParasite"/>
        </authorList>
    </citation>
    <scope>IDENTIFICATION</scope>
</reference>
<evidence type="ECO:0000256" key="1">
    <source>
        <dbReference type="SAM" id="MobiDB-lite"/>
    </source>
</evidence>
<sequence>MFHDSIGWPCGVDHRKREKQGRIGSAPVPRGVLRFCFLLIANNHSMHISAAVTVEENSCSCFLRASKALRKPLTTSGWTRPQLPSGYGRSVQKCPTRLPKGRRGKSQEANASAHQSHEANASAQRSPEKSKGKLTSKLTFLGVFQTYRPTASKRTNGPVDCELLH</sequence>
<evidence type="ECO:0000313" key="3">
    <source>
        <dbReference type="WBParaSite" id="Hba_14820"/>
    </source>
</evidence>
<feature type="region of interest" description="Disordered" evidence="1">
    <location>
        <begin position="75"/>
        <end position="133"/>
    </location>
</feature>
<evidence type="ECO:0000313" key="2">
    <source>
        <dbReference type="Proteomes" id="UP000095283"/>
    </source>
</evidence>
<dbReference type="Proteomes" id="UP000095283">
    <property type="component" value="Unplaced"/>
</dbReference>
<organism evidence="2 3">
    <name type="scientific">Heterorhabditis bacteriophora</name>
    <name type="common">Entomopathogenic nematode worm</name>
    <dbReference type="NCBI Taxonomy" id="37862"/>
    <lineage>
        <taxon>Eukaryota</taxon>
        <taxon>Metazoa</taxon>
        <taxon>Ecdysozoa</taxon>
        <taxon>Nematoda</taxon>
        <taxon>Chromadorea</taxon>
        <taxon>Rhabditida</taxon>
        <taxon>Rhabditina</taxon>
        <taxon>Rhabditomorpha</taxon>
        <taxon>Strongyloidea</taxon>
        <taxon>Heterorhabditidae</taxon>
        <taxon>Heterorhabditis</taxon>
    </lineage>
</organism>
<feature type="compositionally biased region" description="Polar residues" evidence="1">
    <location>
        <begin position="107"/>
        <end position="125"/>
    </location>
</feature>
<proteinExistence type="predicted"/>
<protein>
    <submittedName>
        <fullName evidence="3">Transmembrane protein</fullName>
    </submittedName>
</protein>
<accession>A0A1I7XB33</accession>